<feature type="compositionally biased region" description="Basic residues" evidence="1">
    <location>
        <begin position="295"/>
        <end position="306"/>
    </location>
</feature>
<dbReference type="InterPro" id="IPR053030">
    <property type="entry name" value="Ribosomal_biogenesis_FAF1-like"/>
</dbReference>
<dbReference type="Pfam" id="PF15375">
    <property type="entry name" value="FSAF1"/>
    <property type="match status" value="1"/>
</dbReference>
<dbReference type="PANTHER" id="PTHR28096">
    <property type="entry name" value="PROTEIN FAF1"/>
    <property type="match status" value="1"/>
</dbReference>
<dbReference type="PANTHER" id="PTHR28096:SF1">
    <property type="entry name" value="PROTEIN FAF1"/>
    <property type="match status" value="1"/>
</dbReference>
<dbReference type="VEuPathDB" id="FungiDB:PADG_02264"/>
<dbReference type="EMBL" id="LZYO01000070">
    <property type="protein sequence ID" value="ODH38438.1"/>
    <property type="molecule type" value="Genomic_DNA"/>
</dbReference>
<feature type="region of interest" description="Disordered" evidence="1">
    <location>
        <begin position="1"/>
        <end position="32"/>
    </location>
</feature>
<accession>A0A1D2JJA2</accession>
<evidence type="ECO:0008006" key="4">
    <source>
        <dbReference type="Google" id="ProtNLM"/>
    </source>
</evidence>
<feature type="compositionally biased region" description="Polar residues" evidence="1">
    <location>
        <begin position="240"/>
        <end position="256"/>
    </location>
</feature>
<proteinExistence type="predicted"/>
<name>A0A1D2JJA2_PARBR</name>
<protein>
    <recommendedName>
        <fullName evidence="4">Protein FAF1</fullName>
    </recommendedName>
</protein>
<comment type="caution">
    <text evidence="2">The sequence shown here is derived from an EMBL/GenBank/DDBJ whole genome shotgun (WGS) entry which is preliminary data.</text>
</comment>
<feature type="region of interest" description="Disordered" evidence="1">
    <location>
        <begin position="238"/>
        <end position="306"/>
    </location>
</feature>
<evidence type="ECO:0000313" key="3">
    <source>
        <dbReference type="Proteomes" id="UP000242814"/>
    </source>
</evidence>
<dbReference type="InterPro" id="IPR027973">
    <property type="entry name" value="FSAF1-like"/>
</dbReference>
<evidence type="ECO:0000313" key="2">
    <source>
        <dbReference type="EMBL" id="ODH38438.1"/>
    </source>
</evidence>
<organism evidence="2 3">
    <name type="scientific">Paracoccidioides brasiliensis</name>
    <dbReference type="NCBI Taxonomy" id="121759"/>
    <lineage>
        <taxon>Eukaryota</taxon>
        <taxon>Fungi</taxon>
        <taxon>Dikarya</taxon>
        <taxon>Ascomycota</taxon>
        <taxon>Pezizomycotina</taxon>
        <taxon>Eurotiomycetes</taxon>
        <taxon>Eurotiomycetidae</taxon>
        <taxon>Onygenales</taxon>
        <taxon>Ajellomycetaceae</taxon>
        <taxon>Paracoccidioides</taxon>
    </lineage>
</organism>
<feature type="compositionally biased region" description="Acidic residues" evidence="1">
    <location>
        <begin position="68"/>
        <end position="82"/>
    </location>
</feature>
<gene>
    <name evidence="2" type="ORF">ACO22_02339</name>
</gene>
<dbReference type="GO" id="GO:0000462">
    <property type="term" value="P:maturation of SSU-rRNA from tricistronic rRNA transcript (SSU-rRNA, 5.8S rRNA, LSU-rRNA)"/>
    <property type="evidence" value="ECO:0007669"/>
    <property type="project" value="TreeGrafter"/>
</dbReference>
<feature type="compositionally biased region" description="Low complexity" evidence="1">
    <location>
        <begin position="120"/>
        <end position="133"/>
    </location>
</feature>
<dbReference type="GO" id="GO:0005730">
    <property type="term" value="C:nucleolus"/>
    <property type="evidence" value="ECO:0007669"/>
    <property type="project" value="TreeGrafter"/>
</dbReference>
<dbReference type="Proteomes" id="UP000242814">
    <property type="component" value="Unassembled WGS sequence"/>
</dbReference>
<evidence type="ECO:0000256" key="1">
    <source>
        <dbReference type="SAM" id="MobiDB-lite"/>
    </source>
</evidence>
<dbReference type="VEuPathDB" id="FungiDB:PABG_06691"/>
<feature type="region of interest" description="Disordered" evidence="1">
    <location>
        <begin position="54"/>
        <end position="101"/>
    </location>
</feature>
<dbReference type="AlphaFoldDB" id="A0A1D2JJA2"/>
<sequence length="306" mass="33235">MLGKRKRDVTVVTRQAHNEEDSDEENPTSADEAQDILRKIFEAEFGPVEALVKPISTAPKESSYLSSAEEENDGEEEWEGLSDEANAVEQPAEVVEDTTSWNSRKDCVDKQAWKAFMTAKPPSSSGISKISSKNKLTAASGDTTDDLAMDAENLKNDLALQRLLKESHLLESADDLNPTGAKRHRAIDLRMQSAGAKTSLFTQAKMPMSHRKGIMGKASKKERARRREARENGIILEKPTFSTPGKNRSGSGQGSLSKRGIGGPAIGKFAGGTLRLSKKDISDIQGPRDGGLNMGRRRGRGSGGRK</sequence>
<feature type="region of interest" description="Disordered" evidence="1">
    <location>
        <begin position="119"/>
        <end position="141"/>
    </location>
</feature>
<reference evidence="2 3" key="1">
    <citation type="submission" date="2016-06" db="EMBL/GenBank/DDBJ databases">
        <authorList>
            <person name="Kjaerup R.B."/>
            <person name="Dalgaard T.S."/>
            <person name="Juul-Madsen H.R."/>
        </authorList>
    </citation>
    <scope>NUCLEOTIDE SEQUENCE [LARGE SCALE GENOMIC DNA]</scope>
    <source>
        <strain evidence="2 3">Pb300</strain>
    </source>
</reference>